<dbReference type="GO" id="GO:0071555">
    <property type="term" value="P:cell wall organization"/>
    <property type="evidence" value="ECO:0007669"/>
    <property type="project" value="UniProtKB-KW"/>
</dbReference>
<dbReference type="GO" id="GO:0008360">
    <property type="term" value="P:regulation of cell shape"/>
    <property type="evidence" value="ECO:0007669"/>
    <property type="project" value="UniProtKB-KW"/>
</dbReference>
<dbReference type="Pfam" id="PF00905">
    <property type="entry name" value="Transpeptidase"/>
    <property type="match status" value="1"/>
</dbReference>
<evidence type="ECO:0000256" key="1">
    <source>
        <dbReference type="ARBA" id="ARBA00004167"/>
    </source>
</evidence>
<keyword evidence="6" id="KW-0133">Cell shape</keyword>
<evidence type="ECO:0000313" key="14">
    <source>
        <dbReference type="EMBL" id="SCX81835.1"/>
    </source>
</evidence>
<dbReference type="InterPro" id="IPR036138">
    <property type="entry name" value="PBP_dimer_sf"/>
</dbReference>
<dbReference type="GO" id="GO:0071972">
    <property type="term" value="F:peptidoglycan L,D-transpeptidase activity"/>
    <property type="evidence" value="ECO:0007669"/>
    <property type="project" value="TreeGrafter"/>
</dbReference>
<evidence type="ECO:0000256" key="9">
    <source>
        <dbReference type="ARBA" id="ARBA00023136"/>
    </source>
</evidence>
<feature type="transmembrane region" description="Helical" evidence="11">
    <location>
        <begin position="18"/>
        <end position="37"/>
    </location>
</feature>
<dbReference type="AlphaFoldDB" id="A0A1G5AV98"/>
<keyword evidence="15" id="KW-1185">Reference proteome</keyword>
<keyword evidence="10" id="KW-0961">Cell wall biogenesis/degradation</keyword>
<dbReference type="GO" id="GO:0009252">
    <property type="term" value="P:peptidoglycan biosynthetic process"/>
    <property type="evidence" value="ECO:0007669"/>
    <property type="project" value="UniProtKB-KW"/>
</dbReference>
<protein>
    <submittedName>
        <fullName evidence="14">Penicillin-binding protein 2</fullName>
    </submittedName>
</protein>
<evidence type="ECO:0000256" key="8">
    <source>
        <dbReference type="ARBA" id="ARBA00022989"/>
    </source>
</evidence>
<keyword evidence="5 11" id="KW-0812">Transmembrane</keyword>
<accession>A0A1G5AV98</accession>
<evidence type="ECO:0000256" key="6">
    <source>
        <dbReference type="ARBA" id="ARBA00022960"/>
    </source>
</evidence>
<dbReference type="PANTHER" id="PTHR30627">
    <property type="entry name" value="PEPTIDOGLYCAN D,D-TRANSPEPTIDASE"/>
    <property type="match status" value="1"/>
</dbReference>
<evidence type="ECO:0000256" key="10">
    <source>
        <dbReference type="ARBA" id="ARBA00023316"/>
    </source>
</evidence>
<dbReference type="RefSeq" id="WP_074461195.1">
    <property type="nucleotide sequence ID" value="NZ_FMUR01000004.1"/>
</dbReference>
<dbReference type="SUPFAM" id="SSF56601">
    <property type="entry name" value="beta-lactamase/transpeptidase-like"/>
    <property type="match status" value="1"/>
</dbReference>
<feature type="domain" description="Penicillin-binding protein transpeptidase" evidence="12">
    <location>
        <begin position="655"/>
        <end position="978"/>
    </location>
</feature>
<keyword evidence="4" id="KW-1003">Cell membrane</keyword>
<evidence type="ECO:0000259" key="12">
    <source>
        <dbReference type="Pfam" id="PF00905"/>
    </source>
</evidence>
<dbReference type="PANTHER" id="PTHR30627:SF2">
    <property type="entry name" value="PEPTIDOGLYCAN D,D-TRANSPEPTIDASE MRDA"/>
    <property type="match status" value="1"/>
</dbReference>
<evidence type="ECO:0000313" key="15">
    <source>
        <dbReference type="Proteomes" id="UP000183047"/>
    </source>
</evidence>
<organism evidence="14 15">
    <name type="scientific">Butyrivibrio hungatei</name>
    <dbReference type="NCBI Taxonomy" id="185008"/>
    <lineage>
        <taxon>Bacteria</taxon>
        <taxon>Bacillati</taxon>
        <taxon>Bacillota</taxon>
        <taxon>Clostridia</taxon>
        <taxon>Lachnospirales</taxon>
        <taxon>Lachnospiraceae</taxon>
        <taxon>Butyrivibrio</taxon>
    </lineage>
</organism>
<proteinExistence type="inferred from homology"/>
<dbReference type="InterPro" id="IPR001460">
    <property type="entry name" value="PCN-bd_Tpept"/>
</dbReference>
<evidence type="ECO:0000256" key="11">
    <source>
        <dbReference type="SAM" id="Phobius"/>
    </source>
</evidence>
<evidence type="ECO:0000256" key="7">
    <source>
        <dbReference type="ARBA" id="ARBA00022984"/>
    </source>
</evidence>
<feature type="domain" description="Penicillin-binding protein dimerisation" evidence="13">
    <location>
        <begin position="60"/>
        <end position="355"/>
    </location>
</feature>
<dbReference type="PROSITE" id="PS51257">
    <property type="entry name" value="PROKAR_LIPOPROTEIN"/>
    <property type="match status" value="1"/>
</dbReference>
<sequence>MFDEIKEKFIKFITSRSVMLAGVIIAFACVLLARLFYLQIIMGDYYKETAINETIKDKYIPAPRGCIYDRNKNLLAHDERADSVTIEDVYPDMKLTEKNRKINETLQKTIEIIEANNDEIDFDFDIVRDVSGKYIFKPENESDILKFLRDAYGRTSVKELKPEEKVKTAKQVVEDLCYSFSIGDYTDPQNKSRETFEAMKGYSPEIGFKILVIRYRMAKQGFQNYLATTIASKVSEETAAAILESKDQLEGVDITSSYVRMYDDDFFCFSPILGYTGKISVSELDEFNKAAGDETEDNKKGLFAKSGSDDDEEQKYDLNDIVGKSGIEKSLESELQGTKGKDTIHVDKTGHILEVSDSVAPVAGHDVYLTIDKELTKGCYKILEKNLATILLDKLKDSKRGPVFDEKPSANQMWLPIYDAYINLFVNDIIDISKFKNADAQENEKALYAAFVPKKKETIAAIKDELLNKKTPKNQLPEEYQEYMDHILDILRDKNYPIISADKDDEDFVKINKEWKAGTISLAQYIDRAIINEWVDAYKLDIENLYADSDETYAEIVNYIVAGKEGKGATKQYGLNNDHVFDTYLYKHMLYSDTITPRQVCNVLLEQGIIKAENIDPDELTVWKNGGVSPYVFLRNRLEKLDITPAQLGLYPCTGSMVITDVQTGDILALVSYPGYDNNRLSDGDPDYLTSLLMDKSNAKPMYNHATLEKTAPGSTFKMVTATAGLMENVITTTSTIGCSGIFSKSDPQHPAKCWKAGGHGSLNVVGGIRNSCNCFFYEVGYRLGTSGNKYDKDLGCAKLAKYAGEYGLTDKSGIEIAEAEPEVASEDAVRGAIGQDTNNYSTVGLARYITTVANRGKCFDLTLVDKIALDSYGKMKDNSAKVRNQINMPQAYWDFIHHGMREVVMDKPYYSELSNKGCPVAGKTGTAEEGWNPNHSLFVCYAPYSDKNEQPKIAVATRVANGYTSSYAAQITEKVLEYYFEYKTLDEILGGGESLVGGGRED</sequence>
<dbReference type="EMBL" id="FMUR01000004">
    <property type="protein sequence ID" value="SCX81835.1"/>
    <property type="molecule type" value="Genomic_DNA"/>
</dbReference>
<name>A0A1G5AV98_9FIRM</name>
<dbReference type="GO" id="GO:0005886">
    <property type="term" value="C:plasma membrane"/>
    <property type="evidence" value="ECO:0007669"/>
    <property type="project" value="UniProtKB-SubCell"/>
</dbReference>
<keyword evidence="8 11" id="KW-1133">Transmembrane helix</keyword>
<comment type="subcellular location">
    <subcellularLocation>
        <location evidence="2">Cell membrane</location>
    </subcellularLocation>
    <subcellularLocation>
        <location evidence="1">Membrane</location>
        <topology evidence="1">Single-pass membrane protein</topology>
    </subcellularLocation>
</comment>
<evidence type="ECO:0000259" key="13">
    <source>
        <dbReference type="Pfam" id="PF03717"/>
    </source>
</evidence>
<dbReference type="Proteomes" id="UP000183047">
    <property type="component" value="Unassembled WGS sequence"/>
</dbReference>
<dbReference type="Pfam" id="PF03717">
    <property type="entry name" value="PBP_dimer"/>
    <property type="match status" value="1"/>
</dbReference>
<evidence type="ECO:0000256" key="3">
    <source>
        <dbReference type="ARBA" id="ARBA00007171"/>
    </source>
</evidence>
<evidence type="ECO:0000256" key="2">
    <source>
        <dbReference type="ARBA" id="ARBA00004236"/>
    </source>
</evidence>
<evidence type="ECO:0000256" key="4">
    <source>
        <dbReference type="ARBA" id="ARBA00022475"/>
    </source>
</evidence>
<dbReference type="GO" id="GO:0008658">
    <property type="term" value="F:penicillin binding"/>
    <property type="evidence" value="ECO:0007669"/>
    <property type="project" value="InterPro"/>
</dbReference>
<comment type="similarity">
    <text evidence="3">Belongs to the transpeptidase family.</text>
</comment>
<dbReference type="InterPro" id="IPR012338">
    <property type="entry name" value="Beta-lactam/transpept-like"/>
</dbReference>
<dbReference type="SUPFAM" id="SSF56519">
    <property type="entry name" value="Penicillin binding protein dimerisation domain"/>
    <property type="match status" value="1"/>
</dbReference>
<dbReference type="Gene3D" id="3.40.710.10">
    <property type="entry name" value="DD-peptidase/beta-lactamase superfamily"/>
    <property type="match status" value="1"/>
</dbReference>
<dbReference type="InterPro" id="IPR005311">
    <property type="entry name" value="PBP_dimer"/>
</dbReference>
<evidence type="ECO:0000256" key="5">
    <source>
        <dbReference type="ARBA" id="ARBA00022692"/>
    </source>
</evidence>
<dbReference type="InterPro" id="IPR050515">
    <property type="entry name" value="Beta-lactam/transpept"/>
</dbReference>
<keyword evidence="9 11" id="KW-0472">Membrane</keyword>
<dbReference type="Gene3D" id="3.90.1310.10">
    <property type="entry name" value="Penicillin-binding protein 2a (Domain 2)"/>
    <property type="match status" value="2"/>
</dbReference>
<reference evidence="15" key="1">
    <citation type="submission" date="2016-10" db="EMBL/GenBank/DDBJ databases">
        <authorList>
            <person name="Varghese N."/>
            <person name="Submissions S."/>
        </authorList>
    </citation>
    <scope>NUCLEOTIDE SEQUENCE [LARGE SCALE GENOMIC DNA]</scope>
    <source>
        <strain evidence="15">XBD2006</strain>
    </source>
</reference>
<keyword evidence="7" id="KW-0573">Peptidoglycan synthesis</keyword>
<gene>
    <name evidence="14" type="ORF">SAMN02910451_00384</name>
</gene>
<dbReference type="OrthoDB" id="9757901at2"/>